<dbReference type="Gene3D" id="3.50.30.10">
    <property type="entry name" value="Phosphohistidine domain"/>
    <property type="match status" value="1"/>
</dbReference>
<dbReference type="InterPro" id="IPR006319">
    <property type="entry name" value="PEP_synth"/>
</dbReference>
<dbReference type="SUPFAM" id="SSF52009">
    <property type="entry name" value="Phosphohistidine domain"/>
    <property type="match status" value="1"/>
</dbReference>
<name>X1VMG7_9ZZZZ</name>
<evidence type="ECO:0000256" key="7">
    <source>
        <dbReference type="ARBA" id="ARBA00022840"/>
    </source>
</evidence>
<evidence type="ECO:0000256" key="8">
    <source>
        <dbReference type="ARBA" id="ARBA00022842"/>
    </source>
</evidence>
<dbReference type="GO" id="GO:0046872">
    <property type="term" value="F:metal ion binding"/>
    <property type="evidence" value="ECO:0007669"/>
    <property type="project" value="UniProtKB-KW"/>
</dbReference>
<evidence type="ECO:0000313" key="11">
    <source>
        <dbReference type="EMBL" id="GAJ17241.1"/>
    </source>
</evidence>
<evidence type="ECO:0000256" key="4">
    <source>
        <dbReference type="ARBA" id="ARBA00022723"/>
    </source>
</evidence>
<dbReference type="InterPro" id="IPR040442">
    <property type="entry name" value="Pyrv_kinase-like_dom_sf"/>
</dbReference>
<keyword evidence="3" id="KW-0808">Transferase</keyword>
<evidence type="ECO:0000256" key="2">
    <source>
        <dbReference type="ARBA" id="ARBA00007837"/>
    </source>
</evidence>
<proteinExistence type="inferred from homology"/>
<dbReference type="Gene3D" id="3.20.20.60">
    <property type="entry name" value="Phosphoenolpyruvate-binding domains"/>
    <property type="match status" value="1"/>
</dbReference>
<dbReference type="InterPro" id="IPR000121">
    <property type="entry name" value="PEP_util_C"/>
</dbReference>
<dbReference type="EMBL" id="BARW01038986">
    <property type="protein sequence ID" value="GAJ17241.1"/>
    <property type="molecule type" value="Genomic_DNA"/>
</dbReference>
<sequence length="156" mass="17293">GIPCIVGTGRATKTLSDKQIVTVDGSNGNIHDGKVARRIATSTVTNILRESIKTKTRVYVNLAQPELADIVAARNVDGVGLLRAEFIVAQIGEHPSYLLKQNRGDEYTDKLYSGLYTFAKAFNPRPVVYRTTDFKTNEYRALKGGQEFEEVEENPM</sequence>
<protein>
    <recommendedName>
        <fullName evidence="12">PEP-utilising enzyme mobile domain-containing protein</fullName>
    </recommendedName>
</protein>
<dbReference type="PANTHER" id="PTHR43030:SF1">
    <property type="entry name" value="PHOSPHOENOLPYRUVATE SYNTHASE"/>
    <property type="match status" value="1"/>
</dbReference>
<dbReference type="InterPro" id="IPR008279">
    <property type="entry name" value="PEP-util_enz_mobile_dom"/>
</dbReference>
<evidence type="ECO:0008006" key="12">
    <source>
        <dbReference type="Google" id="ProtNLM"/>
    </source>
</evidence>
<gene>
    <name evidence="11" type="ORF">S12H4_59594</name>
</gene>
<evidence type="ECO:0000256" key="1">
    <source>
        <dbReference type="ARBA" id="ARBA00001946"/>
    </source>
</evidence>
<dbReference type="GO" id="GO:0005524">
    <property type="term" value="F:ATP binding"/>
    <property type="evidence" value="ECO:0007669"/>
    <property type="project" value="UniProtKB-KW"/>
</dbReference>
<keyword evidence="7" id="KW-0067">ATP-binding</keyword>
<comment type="cofactor">
    <cofactor evidence="1">
        <name>Mg(2+)</name>
        <dbReference type="ChEBI" id="CHEBI:18420"/>
    </cofactor>
</comment>
<dbReference type="InterPro" id="IPR015813">
    <property type="entry name" value="Pyrv/PenolPyrv_kinase-like_dom"/>
</dbReference>
<dbReference type="InterPro" id="IPR036637">
    <property type="entry name" value="Phosphohistidine_dom_sf"/>
</dbReference>
<comment type="caution">
    <text evidence="11">The sequence shown here is derived from an EMBL/GenBank/DDBJ whole genome shotgun (WGS) entry which is preliminary data.</text>
</comment>
<dbReference type="SUPFAM" id="SSF51621">
    <property type="entry name" value="Phosphoenolpyruvate/pyruvate domain"/>
    <property type="match status" value="1"/>
</dbReference>
<feature type="non-terminal residue" evidence="11">
    <location>
        <position position="156"/>
    </location>
</feature>
<keyword evidence="6" id="KW-0418">Kinase</keyword>
<evidence type="ECO:0000256" key="3">
    <source>
        <dbReference type="ARBA" id="ARBA00022679"/>
    </source>
</evidence>
<dbReference type="Pfam" id="PF02896">
    <property type="entry name" value="PEP-utilizers_C"/>
    <property type="match status" value="1"/>
</dbReference>
<dbReference type="PANTHER" id="PTHR43030">
    <property type="entry name" value="PHOSPHOENOLPYRUVATE SYNTHASE"/>
    <property type="match status" value="1"/>
</dbReference>
<evidence type="ECO:0000256" key="6">
    <source>
        <dbReference type="ARBA" id="ARBA00022777"/>
    </source>
</evidence>
<evidence type="ECO:0000259" key="9">
    <source>
        <dbReference type="Pfam" id="PF00391"/>
    </source>
</evidence>
<feature type="domain" description="PEP-utilising enzyme mobile" evidence="9">
    <location>
        <begin position="1"/>
        <end position="28"/>
    </location>
</feature>
<organism evidence="11">
    <name type="scientific">marine sediment metagenome</name>
    <dbReference type="NCBI Taxonomy" id="412755"/>
    <lineage>
        <taxon>unclassified sequences</taxon>
        <taxon>metagenomes</taxon>
        <taxon>ecological metagenomes</taxon>
    </lineage>
</organism>
<keyword evidence="5" id="KW-0547">Nucleotide-binding</keyword>
<dbReference type="GO" id="GO:0008986">
    <property type="term" value="F:pyruvate, water dikinase activity"/>
    <property type="evidence" value="ECO:0007669"/>
    <property type="project" value="InterPro"/>
</dbReference>
<feature type="domain" description="PEP-utilising enzyme C-terminal" evidence="10">
    <location>
        <begin position="53"/>
        <end position="156"/>
    </location>
</feature>
<feature type="non-terminal residue" evidence="11">
    <location>
        <position position="1"/>
    </location>
</feature>
<dbReference type="Pfam" id="PF00391">
    <property type="entry name" value="PEP-utilizers"/>
    <property type="match status" value="1"/>
</dbReference>
<accession>X1VMG7</accession>
<reference evidence="11" key="1">
    <citation type="journal article" date="2014" name="Front. Microbiol.">
        <title>High frequency of phylogenetically diverse reductive dehalogenase-homologous genes in deep subseafloor sedimentary metagenomes.</title>
        <authorList>
            <person name="Kawai M."/>
            <person name="Futagami T."/>
            <person name="Toyoda A."/>
            <person name="Takaki Y."/>
            <person name="Nishi S."/>
            <person name="Hori S."/>
            <person name="Arai W."/>
            <person name="Tsubouchi T."/>
            <person name="Morono Y."/>
            <person name="Uchiyama I."/>
            <person name="Ito T."/>
            <person name="Fujiyama A."/>
            <person name="Inagaki F."/>
            <person name="Takami H."/>
        </authorList>
    </citation>
    <scope>NUCLEOTIDE SEQUENCE</scope>
    <source>
        <strain evidence="11">Expedition CK06-06</strain>
    </source>
</reference>
<evidence type="ECO:0000256" key="5">
    <source>
        <dbReference type="ARBA" id="ARBA00022741"/>
    </source>
</evidence>
<evidence type="ECO:0000259" key="10">
    <source>
        <dbReference type="Pfam" id="PF02896"/>
    </source>
</evidence>
<comment type="similarity">
    <text evidence="2">Belongs to the PEP-utilizing enzyme family.</text>
</comment>
<keyword evidence="8" id="KW-0460">Magnesium</keyword>
<dbReference type="AlphaFoldDB" id="X1VMG7"/>
<keyword evidence="4" id="KW-0479">Metal-binding</keyword>